<dbReference type="InterPro" id="IPR025327">
    <property type="entry name" value="DUF4233"/>
</dbReference>
<gene>
    <name evidence="2" type="ORF">Val02_65650</name>
</gene>
<dbReference type="Pfam" id="PF14017">
    <property type="entry name" value="DUF4233"/>
    <property type="match status" value="1"/>
</dbReference>
<keyword evidence="1" id="KW-0472">Membrane</keyword>
<keyword evidence="3" id="KW-1185">Reference proteome</keyword>
<dbReference type="AlphaFoldDB" id="A0A8J3YQ85"/>
<comment type="caution">
    <text evidence="2">The sequence shown here is derived from an EMBL/GenBank/DDBJ whole genome shotgun (WGS) entry which is preliminary data.</text>
</comment>
<feature type="transmembrane region" description="Helical" evidence="1">
    <location>
        <begin position="48"/>
        <end position="68"/>
    </location>
</feature>
<accession>A0A8J3YQ85</accession>
<name>A0A8J3YQ85_9ACTN</name>
<keyword evidence="1" id="KW-1133">Transmembrane helix</keyword>
<evidence type="ECO:0000256" key="1">
    <source>
        <dbReference type="SAM" id="Phobius"/>
    </source>
</evidence>
<feature type="transmembrane region" description="Helical" evidence="1">
    <location>
        <begin position="20"/>
        <end position="41"/>
    </location>
</feature>
<keyword evidence="1" id="KW-0812">Transmembrane</keyword>
<protein>
    <recommendedName>
        <fullName evidence="4">DUF4233 domain-containing protein</fullName>
    </recommendedName>
</protein>
<sequence>MSTPSSKPSGLRNPGAAVRGIGAGALATMAVVLLMAIVPLIRLDVPGGAVATVVVLVVVAVVLCGMLGRAWAWWAGWVVPVALLVSGIWWNVVLTVLAVVFGLLWGYVLYVRRSVLTT</sequence>
<organism evidence="2 3">
    <name type="scientific">Virgisporangium aliadipatigenens</name>
    <dbReference type="NCBI Taxonomy" id="741659"/>
    <lineage>
        <taxon>Bacteria</taxon>
        <taxon>Bacillati</taxon>
        <taxon>Actinomycetota</taxon>
        <taxon>Actinomycetes</taxon>
        <taxon>Micromonosporales</taxon>
        <taxon>Micromonosporaceae</taxon>
        <taxon>Virgisporangium</taxon>
    </lineage>
</organism>
<evidence type="ECO:0000313" key="2">
    <source>
        <dbReference type="EMBL" id="GIJ49679.1"/>
    </source>
</evidence>
<dbReference type="Proteomes" id="UP000619260">
    <property type="component" value="Unassembled WGS sequence"/>
</dbReference>
<proteinExistence type="predicted"/>
<reference evidence="2" key="1">
    <citation type="submission" date="2021-01" db="EMBL/GenBank/DDBJ databases">
        <title>Whole genome shotgun sequence of Virgisporangium aliadipatigenens NBRC 105644.</title>
        <authorList>
            <person name="Komaki H."/>
            <person name="Tamura T."/>
        </authorList>
    </citation>
    <scope>NUCLEOTIDE SEQUENCE</scope>
    <source>
        <strain evidence="2">NBRC 105644</strain>
    </source>
</reference>
<dbReference type="EMBL" id="BOPF01000030">
    <property type="protein sequence ID" value="GIJ49679.1"/>
    <property type="molecule type" value="Genomic_DNA"/>
</dbReference>
<evidence type="ECO:0000313" key="3">
    <source>
        <dbReference type="Proteomes" id="UP000619260"/>
    </source>
</evidence>
<feature type="transmembrane region" description="Helical" evidence="1">
    <location>
        <begin position="88"/>
        <end position="110"/>
    </location>
</feature>
<evidence type="ECO:0008006" key="4">
    <source>
        <dbReference type="Google" id="ProtNLM"/>
    </source>
</evidence>
<dbReference type="RefSeq" id="WP_239153506.1">
    <property type="nucleotide sequence ID" value="NZ_BOPF01000030.1"/>
</dbReference>